<evidence type="ECO:0000313" key="1">
    <source>
        <dbReference type="EMBL" id="SHF35365.1"/>
    </source>
</evidence>
<dbReference type="AlphaFoldDB" id="A0A1M5AYQ4"/>
<gene>
    <name evidence="1" type="ORF">SAMN05444339_105157</name>
</gene>
<accession>A0A1M5AYQ4</accession>
<proteinExistence type="predicted"/>
<keyword evidence="2" id="KW-1185">Reference proteome</keyword>
<evidence type="ECO:0000313" key="2">
    <source>
        <dbReference type="Proteomes" id="UP000183987"/>
    </source>
</evidence>
<name>A0A1M5AYQ4_LOKAT</name>
<organism evidence="1 2">
    <name type="scientific">Loktanella atrilutea</name>
    <dbReference type="NCBI Taxonomy" id="366533"/>
    <lineage>
        <taxon>Bacteria</taxon>
        <taxon>Pseudomonadati</taxon>
        <taxon>Pseudomonadota</taxon>
        <taxon>Alphaproteobacteria</taxon>
        <taxon>Rhodobacterales</taxon>
        <taxon>Roseobacteraceae</taxon>
        <taxon>Loktanella</taxon>
    </lineage>
</organism>
<protein>
    <submittedName>
        <fullName evidence="1">Uncharacterized protein</fullName>
    </submittedName>
</protein>
<dbReference type="STRING" id="366533.SAMN05444339_105157"/>
<reference evidence="2" key="1">
    <citation type="submission" date="2016-11" db="EMBL/GenBank/DDBJ databases">
        <authorList>
            <person name="Varghese N."/>
            <person name="Submissions S."/>
        </authorList>
    </citation>
    <scope>NUCLEOTIDE SEQUENCE [LARGE SCALE GENOMIC DNA]</scope>
    <source>
        <strain evidence="2">DSM 29326</strain>
    </source>
</reference>
<dbReference type="EMBL" id="FQUE01000005">
    <property type="protein sequence ID" value="SHF35365.1"/>
    <property type="molecule type" value="Genomic_DNA"/>
</dbReference>
<dbReference type="Proteomes" id="UP000183987">
    <property type="component" value="Unassembled WGS sequence"/>
</dbReference>
<sequence>MNAKTMLLGSANLRLMISSISHFPQYLKITAM</sequence>